<evidence type="ECO:0000256" key="1">
    <source>
        <dbReference type="ARBA" id="ARBA00004651"/>
    </source>
</evidence>
<proteinExistence type="predicted"/>
<dbReference type="Pfam" id="PF00005">
    <property type="entry name" value="ABC_tran"/>
    <property type="match status" value="1"/>
</dbReference>
<dbReference type="PROSITE" id="PS50893">
    <property type="entry name" value="ABC_TRANSPORTER_2"/>
    <property type="match status" value="1"/>
</dbReference>
<keyword evidence="5" id="KW-0067">ATP-binding</keyword>
<dbReference type="Pfam" id="PF00664">
    <property type="entry name" value="ABC_membrane"/>
    <property type="match status" value="1"/>
</dbReference>
<organism evidence="11 12">
    <name type="scientific">Cyanobium usitatum str. Tous</name>
    <dbReference type="NCBI Taxonomy" id="2116684"/>
    <lineage>
        <taxon>Bacteria</taxon>
        <taxon>Bacillati</taxon>
        <taxon>Cyanobacteriota</taxon>
        <taxon>Cyanophyceae</taxon>
        <taxon>Synechococcales</taxon>
        <taxon>Prochlorococcaceae</taxon>
        <taxon>Cyanobium</taxon>
    </lineage>
</organism>
<keyword evidence="6 8" id="KW-1133">Transmembrane helix</keyword>
<evidence type="ECO:0000256" key="2">
    <source>
        <dbReference type="ARBA" id="ARBA00022448"/>
    </source>
</evidence>
<dbReference type="EMBL" id="PXXO01000008">
    <property type="protein sequence ID" value="PSJ04990.1"/>
    <property type="molecule type" value="Genomic_DNA"/>
</dbReference>
<dbReference type="GO" id="GO:0005524">
    <property type="term" value="F:ATP binding"/>
    <property type="evidence" value="ECO:0007669"/>
    <property type="project" value="UniProtKB-KW"/>
</dbReference>
<dbReference type="PROSITE" id="PS00211">
    <property type="entry name" value="ABC_TRANSPORTER_1"/>
    <property type="match status" value="1"/>
</dbReference>
<dbReference type="PROSITE" id="PS50929">
    <property type="entry name" value="ABC_TM1F"/>
    <property type="match status" value="1"/>
</dbReference>
<dbReference type="Gene3D" id="3.40.50.300">
    <property type="entry name" value="P-loop containing nucleotide triphosphate hydrolases"/>
    <property type="match status" value="1"/>
</dbReference>
<accession>A0A2P7MUQ4</accession>
<evidence type="ECO:0000256" key="7">
    <source>
        <dbReference type="ARBA" id="ARBA00023136"/>
    </source>
</evidence>
<dbReference type="InterPro" id="IPR011527">
    <property type="entry name" value="ABC1_TM_dom"/>
</dbReference>
<dbReference type="PANTHER" id="PTHR24221:SF654">
    <property type="entry name" value="ATP-BINDING CASSETTE SUB-FAMILY B MEMBER 6"/>
    <property type="match status" value="1"/>
</dbReference>
<reference evidence="11 12" key="1">
    <citation type="journal article" date="2018" name="Environ. Microbiol.">
        <title>Ecological and genomic features of two widespread freshwater picocyanobacteria.</title>
        <authorList>
            <person name="Cabello-Yeves P.J."/>
            <person name="Picazo A."/>
            <person name="Camacho A."/>
            <person name="Callieri C."/>
            <person name="Rosselli R."/>
            <person name="Roda-Garcia J.J."/>
            <person name="Coutinho F.H."/>
            <person name="Rodriguez-Valera F."/>
        </authorList>
    </citation>
    <scope>NUCLEOTIDE SEQUENCE [LARGE SCALE GENOMIC DNA]</scope>
    <source>
        <strain evidence="11 12">Tous</strain>
    </source>
</reference>
<dbReference type="Proteomes" id="UP000243002">
    <property type="component" value="Unassembled WGS sequence"/>
</dbReference>
<dbReference type="InterPro" id="IPR017871">
    <property type="entry name" value="ABC_transporter-like_CS"/>
</dbReference>
<evidence type="ECO:0000313" key="12">
    <source>
        <dbReference type="Proteomes" id="UP000243002"/>
    </source>
</evidence>
<dbReference type="CDD" id="cd18552">
    <property type="entry name" value="ABC_6TM_MsbA_like"/>
    <property type="match status" value="1"/>
</dbReference>
<dbReference type="InterPro" id="IPR027417">
    <property type="entry name" value="P-loop_NTPase"/>
</dbReference>
<feature type="domain" description="ABC transporter" evidence="9">
    <location>
        <begin position="338"/>
        <end position="571"/>
    </location>
</feature>
<dbReference type="InterPro" id="IPR003593">
    <property type="entry name" value="AAA+_ATPase"/>
</dbReference>
<dbReference type="RefSeq" id="WP_106632254.1">
    <property type="nucleotide sequence ID" value="NZ_PXXO01000008.1"/>
</dbReference>
<dbReference type="InterPro" id="IPR039421">
    <property type="entry name" value="Type_1_exporter"/>
</dbReference>
<feature type="transmembrane region" description="Helical" evidence="8">
    <location>
        <begin position="20"/>
        <end position="46"/>
    </location>
</feature>
<name>A0A2P7MUQ4_9CYAN</name>
<dbReference type="InterPro" id="IPR003439">
    <property type="entry name" value="ABC_transporter-like_ATP-bd"/>
</dbReference>
<evidence type="ECO:0000256" key="6">
    <source>
        <dbReference type="ARBA" id="ARBA00022989"/>
    </source>
</evidence>
<dbReference type="FunFam" id="3.40.50.300:FF:000287">
    <property type="entry name" value="Multidrug ABC transporter ATP-binding protein"/>
    <property type="match status" value="1"/>
</dbReference>
<keyword evidence="3 8" id="KW-0812">Transmembrane</keyword>
<dbReference type="SMART" id="SM00382">
    <property type="entry name" value="AAA"/>
    <property type="match status" value="1"/>
</dbReference>
<dbReference type="SUPFAM" id="SSF90123">
    <property type="entry name" value="ABC transporter transmembrane region"/>
    <property type="match status" value="1"/>
</dbReference>
<dbReference type="GO" id="GO:0016887">
    <property type="term" value="F:ATP hydrolysis activity"/>
    <property type="evidence" value="ECO:0007669"/>
    <property type="project" value="InterPro"/>
</dbReference>
<dbReference type="GO" id="GO:0005886">
    <property type="term" value="C:plasma membrane"/>
    <property type="evidence" value="ECO:0007669"/>
    <property type="project" value="UniProtKB-SubCell"/>
</dbReference>
<feature type="domain" description="ABC transmembrane type-1" evidence="10">
    <location>
        <begin position="23"/>
        <end position="304"/>
    </location>
</feature>
<sequence>MSAQIYQRLAYYGRRHLWPSFSLALFFNFLYGASTGFVPLVIRYLFDDILPSSDRSRLYLAPVAILVVMVLRAASQYLGAYLTETVGQSITADLRHQLAERILDLPQSYVDRNSSTVLVSRVLTDVSLVKSGIVDGFSSIFKDSLTLLVLVCVAFYQDWLLSLIAFILFPVAILPILNSSKKVRRHSGKGQLSLAKLASFLQESVIGLRVVKIFGMQAYELSRFDQENQSVLKAALKTTRAKLANQPLMEVIGAIGFSAVLVYGGENVIAGTRTTGNFFAFLTSLYLCYAPFKGIAKSNSTLQQGVSAASDLFNILDTKPEPPEASSPQSLNSVSEGLVARNVSFAYGDDLVIDDLSLELPCSSTVALVGSSGGGKSTIIDLFCRFYDPSSGVISIDGIDIRQLSLASLRSLISVVDQNTFLFNDTVANNIAYGLSSASSSQIEAAARAANAHDFIIQLPEGYATLIGENGTMLSGGQRQRIAIARALIKDAPLLFLDEATSALDSASEQVVQEALDRLMADRTTLVVAHRLSTVVNADCICVIAGGRVVESGNHATLLARGGTYADLFSTQFANADAGSPR</sequence>
<evidence type="ECO:0000256" key="8">
    <source>
        <dbReference type="SAM" id="Phobius"/>
    </source>
</evidence>
<comment type="caution">
    <text evidence="11">The sequence shown here is derived from an EMBL/GenBank/DDBJ whole genome shotgun (WGS) entry which is preliminary data.</text>
</comment>
<keyword evidence="2" id="KW-0813">Transport</keyword>
<evidence type="ECO:0000313" key="11">
    <source>
        <dbReference type="EMBL" id="PSJ04990.1"/>
    </source>
</evidence>
<evidence type="ECO:0000256" key="5">
    <source>
        <dbReference type="ARBA" id="ARBA00022840"/>
    </source>
</evidence>
<dbReference type="AlphaFoldDB" id="A0A2P7MUQ4"/>
<keyword evidence="12" id="KW-1185">Reference proteome</keyword>
<keyword evidence="4" id="KW-0547">Nucleotide-binding</keyword>
<evidence type="ECO:0000259" key="9">
    <source>
        <dbReference type="PROSITE" id="PS50893"/>
    </source>
</evidence>
<dbReference type="SUPFAM" id="SSF52540">
    <property type="entry name" value="P-loop containing nucleoside triphosphate hydrolases"/>
    <property type="match status" value="1"/>
</dbReference>
<protein>
    <submittedName>
        <fullName evidence="11">ABC transporter permease</fullName>
    </submittedName>
</protein>
<dbReference type="Gene3D" id="1.20.1560.10">
    <property type="entry name" value="ABC transporter type 1, transmembrane domain"/>
    <property type="match status" value="1"/>
</dbReference>
<dbReference type="GO" id="GO:0140359">
    <property type="term" value="F:ABC-type transporter activity"/>
    <property type="evidence" value="ECO:0007669"/>
    <property type="project" value="InterPro"/>
</dbReference>
<evidence type="ECO:0000259" key="10">
    <source>
        <dbReference type="PROSITE" id="PS50929"/>
    </source>
</evidence>
<feature type="transmembrane region" description="Helical" evidence="8">
    <location>
        <begin position="58"/>
        <end position="78"/>
    </location>
</feature>
<evidence type="ECO:0000256" key="4">
    <source>
        <dbReference type="ARBA" id="ARBA00022741"/>
    </source>
</evidence>
<dbReference type="PANTHER" id="PTHR24221">
    <property type="entry name" value="ATP-BINDING CASSETTE SUB-FAMILY B"/>
    <property type="match status" value="1"/>
</dbReference>
<dbReference type="GO" id="GO:0034040">
    <property type="term" value="F:ATPase-coupled lipid transmembrane transporter activity"/>
    <property type="evidence" value="ECO:0007669"/>
    <property type="project" value="TreeGrafter"/>
</dbReference>
<dbReference type="InterPro" id="IPR036640">
    <property type="entry name" value="ABC1_TM_sf"/>
</dbReference>
<comment type="subcellular location">
    <subcellularLocation>
        <location evidence="1">Cell membrane</location>
        <topology evidence="1">Multi-pass membrane protein</topology>
    </subcellularLocation>
</comment>
<keyword evidence="7 8" id="KW-0472">Membrane</keyword>
<gene>
    <name evidence="11" type="ORF">C7K55_08210</name>
</gene>
<dbReference type="OrthoDB" id="516912at2"/>
<evidence type="ECO:0000256" key="3">
    <source>
        <dbReference type="ARBA" id="ARBA00022692"/>
    </source>
</evidence>